<dbReference type="GO" id="GO:0016226">
    <property type="term" value="P:iron-sulfur cluster assembly"/>
    <property type="evidence" value="ECO:0007669"/>
    <property type="project" value="InterPro"/>
</dbReference>
<dbReference type="InterPro" id="IPR017870">
    <property type="entry name" value="FeS_cluster_insertion_CS"/>
</dbReference>
<dbReference type="InterPro" id="IPR035903">
    <property type="entry name" value="HesB-like_dom_sf"/>
</dbReference>
<name>A0AAT9G553_9ENTR</name>
<dbReference type="PANTHER" id="PTHR10072:SF41">
    <property type="entry name" value="IRON-SULFUR CLUSTER ASSEMBLY 1 HOMOLOG, MITOCHONDRIAL"/>
    <property type="match status" value="1"/>
</dbReference>
<dbReference type="InterPro" id="IPR000361">
    <property type="entry name" value="ATAP_core_dom"/>
</dbReference>
<dbReference type="EMBL" id="AP028961">
    <property type="protein sequence ID" value="BET44840.1"/>
    <property type="molecule type" value="Genomic_DNA"/>
</dbReference>
<evidence type="ECO:0000313" key="4">
    <source>
        <dbReference type="EMBL" id="BET44840.1"/>
    </source>
</evidence>
<dbReference type="Gene3D" id="2.60.300.12">
    <property type="entry name" value="HesB-like domain"/>
    <property type="match status" value="1"/>
</dbReference>
<sequence>MSISLTKNAVQHILTYLYNNKKDQWLRIGIKNSGCFGMSYIIKIVDNINDDDLIFETQGIKIIIDNKSILYLKGIELDYVKEKFNEGFKFNNPNIKSICGCGESFHT</sequence>
<dbReference type="GO" id="GO:0051537">
    <property type="term" value="F:2 iron, 2 sulfur cluster binding"/>
    <property type="evidence" value="ECO:0007669"/>
    <property type="project" value="UniProtKB-ARBA"/>
</dbReference>
<dbReference type="GO" id="GO:0005829">
    <property type="term" value="C:cytosol"/>
    <property type="evidence" value="ECO:0007669"/>
    <property type="project" value="TreeGrafter"/>
</dbReference>
<gene>
    <name evidence="4" type="primary">iscA</name>
    <name evidence="4" type="ORF">ACHINZ_5150</name>
</gene>
<dbReference type="InterPro" id="IPR050322">
    <property type="entry name" value="Fe-S_cluster_asmbl/transfer"/>
</dbReference>
<feature type="domain" description="Core" evidence="3">
    <location>
        <begin position="1"/>
        <end position="103"/>
    </location>
</feature>
<dbReference type="InterPro" id="IPR016092">
    <property type="entry name" value="ATAP"/>
</dbReference>
<protein>
    <submittedName>
        <fullName evidence="4">Iron-sulfur cluster assembly protein IscA</fullName>
    </submittedName>
</protein>
<dbReference type="PROSITE" id="PS01152">
    <property type="entry name" value="HESB"/>
    <property type="match status" value="1"/>
</dbReference>
<evidence type="ECO:0000256" key="2">
    <source>
        <dbReference type="ARBA" id="ARBA00023004"/>
    </source>
</evidence>
<evidence type="ECO:0000259" key="3">
    <source>
        <dbReference type="Pfam" id="PF01521"/>
    </source>
</evidence>
<dbReference type="PANTHER" id="PTHR10072">
    <property type="entry name" value="IRON-SULFUR CLUSTER ASSEMBLY PROTEIN"/>
    <property type="match status" value="1"/>
</dbReference>
<comment type="similarity">
    <text evidence="1">Belongs to the HesB/IscA family.</text>
</comment>
<organism evidence="4">
    <name type="scientific">Candidatus Aschnera chinzeii</name>
    <dbReference type="NCBI Taxonomy" id="1485666"/>
    <lineage>
        <taxon>Bacteria</taxon>
        <taxon>Pseudomonadati</taxon>
        <taxon>Pseudomonadota</taxon>
        <taxon>Gammaproteobacteria</taxon>
        <taxon>Enterobacterales</taxon>
        <taxon>Enterobacteriaceae</taxon>
        <taxon>Candidatus Aschnera</taxon>
    </lineage>
</organism>
<dbReference type="AlphaFoldDB" id="A0AAT9G553"/>
<evidence type="ECO:0000256" key="1">
    <source>
        <dbReference type="ARBA" id="ARBA00006718"/>
    </source>
</evidence>
<proteinExistence type="inferred from homology"/>
<accession>A0AAT9G553</accession>
<reference evidence="4" key="2">
    <citation type="submission" date="2023-10" db="EMBL/GenBank/DDBJ databases">
        <authorList>
            <person name="Koga R."/>
            <person name="Fukatsu T."/>
        </authorList>
    </citation>
    <scope>NUCLEOTIDE SEQUENCE</scope>
    <source>
        <strain evidence="4">Kw-01</strain>
    </source>
</reference>
<dbReference type="NCBIfam" id="TIGR00049">
    <property type="entry name" value="iron-sulfur cluster assembly accessory protein"/>
    <property type="match status" value="1"/>
</dbReference>
<keyword evidence="2" id="KW-0408">Iron</keyword>
<dbReference type="SUPFAM" id="SSF89360">
    <property type="entry name" value="HesB-like domain"/>
    <property type="match status" value="1"/>
</dbReference>
<dbReference type="Pfam" id="PF01521">
    <property type="entry name" value="Fe-S_biosyn"/>
    <property type="match status" value="1"/>
</dbReference>
<reference evidence="4" key="1">
    <citation type="journal article" date="2023" name="Front. Microbiol.">
        <title>Genome analysis of Candidatus Aschnera chinzeii, the bacterial endosymbiont of the blood-sucking bat fly Penicillidia jenynsii (Insecta: Diptera: Nycteribiidae).</title>
        <authorList>
            <person name="Koga R."/>
            <person name="Moriyama M."/>
            <person name="Nozaki T."/>
            <person name="Fukatsu T."/>
        </authorList>
    </citation>
    <scope>NUCLEOTIDE SEQUENCE</scope>
    <source>
        <strain evidence="4">Kw-01</strain>
    </source>
</reference>